<dbReference type="SUPFAM" id="SSF53448">
    <property type="entry name" value="Nucleotide-diphospho-sugar transferases"/>
    <property type="match status" value="1"/>
</dbReference>
<dbReference type="EMBL" id="JAALHA020000019">
    <property type="protein sequence ID" value="MDR9898733.1"/>
    <property type="molecule type" value="Genomic_DNA"/>
</dbReference>
<reference evidence="2" key="1">
    <citation type="journal article" date="2021" name="Science">
        <title>Hunting the eagle killer: A cyanobacterial neurotoxin causes vacuolar myelinopathy.</title>
        <authorList>
            <person name="Breinlinger S."/>
            <person name="Phillips T.J."/>
            <person name="Haram B.N."/>
            <person name="Mares J."/>
            <person name="Martinez Yerena J.A."/>
            <person name="Hrouzek P."/>
            <person name="Sobotka R."/>
            <person name="Henderson W.M."/>
            <person name="Schmieder P."/>
            <person name="Williams S.M."/>
            <person name="Lauderdale J.D."/>
            <person name="Wilde H.D."/>
            <person name="Gerrin W."/>
            <person name="Kust A."/>
            <person name="Washington J.W."/>
            <person name="Wagner C."/>
            <person name="Geier B."/>
            <person name="Liebeke M."/>
            <person name="Enke H."/>
            <person name="Niedermeyer T.H.J."/>
            <person name="Wilde S.B."/>
        </authorList>
    </citation>
    <scope>NUCLEOTIDE SEQUENCE [LARGE SCALE GENOMIC DNA]</scope>
    <source>
        <strain evidence="2">Thurmond2011</strain>
    </source>
</reference>
<proteinExistence type="predicted"/>
<dbReference type="AlphaFoldDB" id="A0AAP5IC09"/>
<protein>
    <submittedName>
        <fullName evidence="1">Glycosyltransferase family 2 protein</fullName>
    </submittedName>
</protein>
<gene>
    <name evidence="1" type="ORF">G7B40_029860</name>
</gene>
<keyword evidence="2" id="KW-1185">Reference proteome</keyword>
<dbReference type="Proteomes" id="UP000667802">
    <property type="component" value="Unassembled WGS sequence"/>
</dbReference>
<accession>A0AAP5IC09</accession>
<comment type="caution">
    <text evidence="1">The sequence shown here is derived from an EMBL/GenBank/DDBJ whole genome shotgun (WGS) entry which is preliminary data.</text>
</comment>
<evidence type="ECO:0000313" key="2">
    <source>
        <dbReference type="Proteomes" id="UP000667802"/>
    </source>
</evidence>
<dbReference type="InterPro" id="IPR029044">
    <property type="entry name" value="Nucleotide-diphossugar_trans"/>
</dbReference>
<dbReference type="Gene3D" id="3.90.550.10">
    <property type="entry name" value="Spore Coat Polysaccharide Biosynthesis Protein SpsA, Chain A"/>
    <property type="match status" value="1"/>
</dbReference>
<name>A0AAP5IC09_9CYAN</name>
<dbReference type="RefSeq" id="WP_208340004.1">
    <property type="nucleotide sequence ID" value="NZ_CAWQFN010000587.1"/>
</dbReference>
<evidence type="ECO:0000313" key="1">
    <source>
        <dbReference type="EMBL" id="MDR9898733.1"/>
    </source>
</evidence>
<organism evidence="1 2">
    <name type="scientific">Aetokthonos hydrillicola Thurmond2011</name>
    <dbReference type="NCBI Taxonomy" id="2712845"/>
    <lineage>
        <taxon>Bacteria</taxon>
        <taxon>Bacillati</taxon>
        <taxon>Cyanobacteriota</taxon>
        <taxon>Cyanophyceae</taxon>
        <taxon>Nostocales</taxon>
        <taxon>Hapalosiphonaceae</taxon>
        <taxon>Aetokthonos</taxon>
    </lineage>
</organism>
<sequence>MSPFQLKTPVAFIIFNRPDNTLKVFEAIRQAQPPILLVAADGSRVDRIGEAEKCAETRAIIDRVDWPCEVLTNYSDVNMGIKQRIATAFSWVFDIVEEAILLEDDCLPHPTFFPYCEELLRYYRHDERVMTISGDNTPLSHPKNRQTHDSYYFSIYARIWGWATWRRAWQHYDIEMKKWSTIRDDHWLEDILRNPREVQFWKTNFQSIYNGFDTWDYQWMLCCWLQNALSIIPTVNLISNLGFDLDGTNTTDRGDPRSNVPTQAMQFPLKHPPFMIPDRQADRFTREHVYMPSLLKRVERKLRKTINNFK</sequence>